<reference evidence="1 2" key="1">
    <citation type="submission" date="2023-02" db="EMBL/GenBank/DDBJ databases">
        <title>Genome sequence of Sphingomonas naphthae.</title>
        <authorList>
            <person name="Kim S."/>
            <person name="Heo J."/>
            <person name="Kwon S.-W."/>
        </authorList>
    </citation>
    <scope>NUCLEOTIDE SEQUENCE [LARGE SCALE GENOMIC DNA]</scope>
    <source>
        <strain evidence="1 2">KACC 18716</strain>
    </source>
</reference>
<gene>
    <name evidence="1" type="ORF">PQ455_07235</name>
</gene>
<dbReference type="Proteomes" id="UP001220395">
    <property type="component" value="Chromosome"/>
</dbReference>
<dbReference type="PANTHER" id="PTHR11669">
    <property type="entry name" value="REPLICATION FACTOR C / DNA POLYMERASE III GAMMA-TAU SUBUNIT"/>
    <property type="match status" value="1"/>
</dbReference>
<dbReference type="EMBL" id="CP117411">
    <property type="protein sequence ID" value="WCT75004.1"/>
    <property type="molecule type" value="Genomic_DNA"/>
</dbReference>
<keyword evidence="2" id="KW-1185">Reference proteome</keyword>
<name>A0ABY7TP44_9SPHN</name>
<dbReference type="Pfam" id="PF13177">
    <property type="entry name" value="DNA_pol3_delta2"/>
    <property type="match status" value="1"/>
</dbReference>
<dbReference type="InterPro" id="IPR050238">
    <property type="entry name" value="DNA_Rep/Repair_Clamp_Loader"/>
</dbReference>
<dbReference type="SUPFAM" id="SSF52540">
    <property type="entry name" value="P-loop containing nucleoside triphosphate hydrolases"/>
    <property type="match status" value="1"/>
</dbReference>
<proteinExistence type="predicted"/>
<dbReference type="PANTHER" id="PTHR11669:SF8">
    <property type="entry name" value="DNA POLYMERASE III SUBUNIT DELTA"/>
    <property type="match status" value="1"/>
</dbReference>
<accession>A0ABY7TP44</accession>
<organism evidence="1 2">
    <name type="scientific">Sphingomonas naphthae</name>
    <dbReference type="NCBI Taxonomy" id="1813468"/>
    <lineage>
        <taxon>Bacteria</taxon>
        <taxon>Pseudomonadati</taxon>
        <taxon>Pseudomonadota</taxon>
        <taxon>Alphaproteobacteria</taxon>
        <taxon>Sphingomonadales</taxon>
        <taxon>Sphingomonadaceae</taxon>
        <taxon>Sphingomonas</taxon>
    </lineage>
</organism>
<sequence>MSGLVGHEAAVAAFLDALSSDRLHHAWLLAGPQGVGKARFAEAAALRLLADAAGPPVRGDTLAVPEEHRIARLMAAGSHPDYRRLARLEKDKTGDLARSITVDQVRGLPAMFATTPSLSPRRVIVIDAIDDMERGGANALLKNLEEPPQGTIFLLVSHAPGRLLPTIRSRCRLLRFQPLDDGQTATVLTRELGDAAEAQALTRIAAGAPGAAMRFAGLDVPGMDAALDRLAREGDASNAGRIALARTLSLKAAQPRYEAFLERAPARIAIAARGLSGGPLAHAIDLWQRARTVAEVALRTSGDSQATVFELAGLVAALAPAPERAKG</sequence>
<dbReference type="Gene3D" id="3.40.50.300">
    <property type="entry name" value="P-loop containing nucleotide triphosphate hydrolases"/>
    <property type="match status" value="1"/>
</dbReference>
<dbReference type="InterPro" id="IPR027417">
    <property type="entry name" value="P-loop_NTPase"/>
</dbReference>
<evidence type="ECO:0000313" key="1">
    <source>
        <dbReference type="EMBL" id="WCT75004.1"/>
    </source>
</evidence>
<protein>
    <submittedName>
        <fullName evidence="1">AAA family ATPase</fullName>
    </submittedName>
</protein>
<evidence type="ECO:0000313" key="2">
    <source>
        <dbReference type="Proteomes" id="UP001220395"/>
    </source>
</evidence>
<dbReference type="RefSeq" id="WP_273690496.1">
    <property type="nucleotide sequence ID" value="NZ_CP117411.1"/>
</dbReference>